<organism evidence="7 8">
    <name type="scientific">Halolamina pelagica</name>
    <dbReference type="NCBI Taxonomy" id="699431"/>
    <lineage>
        <taxon>Archaea</taxon>
        <taxon>Methanobacteriati</taxon>
        <taxon>Methanobacteriota</taxon>
        <taxon>Stenosarchaea group</taxon>
        <taxon>Halobacteria</taxon>
        <taxon>Halobacteriales</taxon>
        <taxon>Haloferacaceae</taxon>
    </lineage>
</organism>
<evidence type="ECO:0000256" key="5">
    <source>
        <dbReference type="SAM" id="Phobius"/>
    </source>
</evidence>
<dbReference type="RefSeq" id="WP_054584063.1">
    <property type="nucleotide sequence ID" value="NZ_LGUC01000001.1"/>
</dbReference>
<dbReference type="PANTHER" id="PTHR31310">
    <property type="match status" value="1"/>
</dbReference>
<dbReference type="InterPro" id="IPR052185">
    <property type="entry name" value="IPC_Synthase-Related"/>
</dbReference>
<comment type="subcellular location">
    <subcellularLocation>
        <location evidence="1">Membrane</location>
        <topology evidence="1">Multi-pass membrane protein</topology>
    </subcellularLocation>
</comment>
<keyword evidence="3 5" id="KW-1133">Transmembrane helix</keyword>
<feature type="domain" description="Phosphatidic acid phosphatase type 2/haloperoxidase" evidence="6">
    <location>
        <begin position="148"/>
        <end position="257"/>
    </location>
</feature>
<dbReference type="AlphaFoldDB" id="A0A0P7I3E1"/>
<reference evidence="8" key="1">
    <citation type="submission" date="2013-11" db="EMBL/GenBank/DDBJ databases">
        <authorList>
            <person name="Hoang H.T."/>
            <person name="Killian M.L."/>
            <person name="Madson D.M."/>
            <person name="Arruda P.H.E."/>
            <person name="Sun D."/>
            <person name="Schwartz K.J."/>
            <person name="Yoon K."/>
        </authorList>
    </citation>
    <scope>NUCLEOTIDE SEQUENCE [LARGE SCALE GENOMIC DNA]</scope>
    <source>
        <strain evidence="8">CDK2</strain>
    </source>
</reference>
<dbReference type="STRING" id="699431.SY89_02216"/>
<dbReference type="SMART" id="SM00014">
    <property type="entry name" value="acidPPc"/>
    <property type="match status" value="1"/>
</dbReference>
<dbReference type="InterPro" id="IPR026841">
    <property type="entry name" value="Aur1/Ipt1"/>
</dbReference>
<evidence type="ECO:0000256" key="2">
    <source>
        <dbReference type="ARBA" id="ARBA00022692"/>
    </source>
</evidence>
<dbReference type="SUPFAM" id="SSF48317">
    <property type="entry name" value="Acid phosphatase/Vanadium-dependent haloperoxidase"/>
    <property type="match status" value="1"/>
</dbReference>
<evidence type="ECO:0000313" key="8">
    <source>
        <dbReference type="Proteomes" id="UP000050535"/>
    </source>
</evidence>
<keyword evidence="8" id="KW-1185">Reference proteome</keyword>
<feature type="transmembrane region" description="Helical" evidence="5">
    <location>
        <begin position="242"/>
        <end position="260"/>
    </location>
</feature>
<name>A0A0P7I3E1_9EURY</name>
<sequence>MTLLTVVTRVVVVVFVLHLLGLGAVWRRTGTPLRRGSIRQNVRTVGPTAVALGVLLLANGAVRDVGVELSWLIGVNITGTIHALEGAFVADLQSLSTPALTAYFSFVYVFGYVFLLTFPVVLYAIHHDTRPLSATLVAYALNYGIGLVCYVLFVAYGPRNFMPGAVESLLFTNWPEVQHLTSQVNENTNVFPSLHTSLSVTVALLAARYRRAAPGWLPVATVGATSVAVATMYLGIHWLTDVLAGILLAALSVAVGVRVAEDEQIGEREAVENERAPAGGIEQFRR</sequence>
<dbReference type="InterPro" id="IPR036938">
    <property type="entry name" value="PAP2/HPO_sf"/>
</dbReference>
<dbReference type="Proteomes" id="UP000050535">
    <property type="component" value="Unassembled WGS sequence"/>
</dbReference>
<dbReference type="GO" id="GO:0016020">
    <property type="term" value="C:membrane"/>
    <property type="evidence" value="ECO:0007669"/>
    <property type="project" value="UniProtKB-SubCell"/>
</dbReference>
<evidence type="ECO:0000256" key="1">
    <source>
        <dbReference type="ARBA" id="ARBA00004141"/>
    </source>
</evidence>
<dbReference type="InterPro" id="IPR000326">
    <property type="entry name" value="PAP2/HPO"/>
</dbReference>
<dbReference type="PATRIC" id="fig|699431.3.peg.2275"/>
<evidence type="ECO:0000313" key="7">
    <source>
        <dbReference type="EMBL" id="KPN31469.1"/>
    </source>
</evidence>
<evidence type="ECO:0000259" key="6">
    <source>
        <dbReference type="SMART" id="SM00014"/>
    </source>
</evidence>
<evidence type="ECO:0000256" key="4">
    <source>
        <dbReference type="ARBA" id="ARBA00023136"/>
    </source>
</evidence>
<dbReference type="Pfam" id="PF14378">
    <property type="entry name" value="PAP2_3"/>
    <property type="match status" value="1"/>
</dbReference>
<feature type="transmembrane region" description="Helical" evidence="5">
    <location>
        <begin position="216"/>
        <end position="236"/>
    </location>
</feature>
<dbReference type="Gene3D" id="1.20.144.10">
    <property type="entry name" value="Phosphatidic acid phosphatase type 2/haloperoxidase"/>
    <property type="match status" value="1"/>
</dbReference>
<dbReference type="PANTHER" id="PTHR31310:SF7">
    <property type="entry name" value="PA-PHOSPHATASE RELATED-FAMILY PROTEIN DDB_G0268928"/>
    <property type="match status" value="1"/>
</dbReference>
<dbReference type="EMBL" id="LGUC01000001">
    <property type="protein sequence ID" value="KPN31469.1"/>
    <property type="molecule type" value="Genomic_DNA"/>
</dbReference>
<comment type="caution">
    <text evidence="7">The sequence shown here is derived from an EMBL/GenBank/DDBJ whole genome shotgun (WGS) entry which is preliminary data.</text>
</comment>
<protein>
    <submittedName>
        <fullName evidence="7">Phosphatidylglycerophosphatase B</fullName>
    </submittedName>
</protein>
<gene>
    <name evidence="7" type="ORF">SY89_02216</name>
</gene>
<accession>A0A0P7I3E1</accession>
<keyword evidence="2 5" id="KW-0812">Transmembrane</keyword>
<keyword evidence="4 5" id="KW-0472">Membrane</keyword>
<dbReference type="OrthoDB" id="329477at2157"/>
<feature type="transmembrane region" description="Helical" evidence="5">
    <location>
        <begin position="136"/>
        <end position="156"/>
    </location>
</feature>
<proteinExistence type="predicted"/>
<feature type="transmembrane region" description="Helical" evidence="5">
    <location>
        <begin position="102"/>
        <end position="124"/>
    </location>
</feature>
<feature type="transmembrane region" description="Helical" evidence="5">
    <location>
        <begin position="6"/>
        <end position="25"/>
    </location>
</feature>
<evidence type="ECO:0000256" key="3">
    <source>
        <dbReference type="ARBA" id="ARBA00022989"/>
    </source>
</evidence>
<dbReference type="CDD" id="cd03386">
    <property type="entry name" value="PAP2_Aur1_like"/>
    <property type="match status" value="1"/>
</dbReference>